<feature type="transmembrane region" description="Helical" evidence="11">
    <location>
        <begin position="251"/>
        <end position="272"/>
    </location>
</feature>
<gene>
    <name evidence="11 13" type="primary">atpB</name>
    <name evidence="13" type="ORF">FKZ61_06990</name>
</gene>
<reference evidence="13 14" key="1">
    <citation type="submission" date="2019-06" db="EMBL/GenBank/DDBJ databases">
        <title>Genome sequence of Litorilinea aerophila BAA-2444.</title>
        <authorList>
            <person name="Maclea K.S."/>
            <person name="Maurais E.G."/>
            <person name="Iannazzi L.C."/>
        </authorList>
    </citation>
    <scope>NUCLEOTIDE SEQUENCE [LARGE SCALE GENOMIC DNA]</scope>
    <source>
        <strain evidence="13 14">ATCC BAA-2444</strain>
    </source>
</reference>
<keyword evidence="14" id="KW-1185">Reference proteome</keyword>
<dbReference type="OrthoDB" id="9789241at2"/>
<evidence type="ECO:0000256" key="1">
    <source>
        <dbReference type="ARBA" id="ARBA00004141"/>
    </source>
</evidence>
<dbReference type="InterPro" id="IPR045082">
    <property type="entry name" value="ATP_syn_F0_a_bact/chloroplast"/>
</dbReference>
<feature type="transmembrane region" description="Helical" evidence="11">
    <location>
        <begin position="27"/>
        <end position="44"/>
    </location>
</feature>
<keyword evidence="6 11" id="KW-0375">Hydrogen ion transport</keyword>
<dbReference type="PROSITE" id="PS00449">
    <property type="entry name" value="ATPASE_A"/>
    <property type="match status" value="1"/>
</dbReference>
<dbReference type="GO" id="GO:0045259">
    <property type="term" value="C:proton-transporting ATP synthase complex"/>
    <property type="evidence" value="ECO:0007669"/>
    <property type="project" value="UniProtKB-KW"/>
</dbReference>
<keyword evidence="8 11" id="KW-0406">Ion transport</keyword>
<evidence type="ECO:0000256" key="8">
    <source>
        <dbReference type="ARBA" id="ARBA00023065"/>
    </source>
</evidence>
<dbReference type="GO" id="GO:0005886">
    <property type="term" value="C:plasma membrane"/>
    <property type="evidence" value="ECO:0007669"/>
    <property type="project" value="UniProtKB-SubCell"/>
</dbReference>
<dbReference type="RefSeq" id="WP_141609372.1">
    <property type="nucleotide sequence ID" value="NZ_VIGC02000007.1"/>
</dbReference>
<comment type="similarity">
    <text evidence="2 11 12">Belongs to the ATPase A chain family.</text>
</comment>
<sequence>MESVQNFLKNLYAKTEAYVKENPRQSAIIAGSVLLLIISFLIPVDPPHVSLSGEPIFSTGPKWLTNSMLTTLIVDVIIIIMAVAATARMKLIPSGWQNVMEAILEYLYNLCESVAGKDARKYFPWVVTIFLLVIISNWSGLIPGVGSIGFYHGAGEAEGHALAASRQLAMADGNLVLVEAAAALPAPAGAEEEGHAKFVPLFRAPSADLNMTFGLAIVTMVMVQVFGVQALGSSYFHKFFNTSGEGFMRYINGFVGILELISEFSRVIAFGFRLFGNIFAGEIVLATMAFLIAFLLPIPFYMLEIFVGFVQALVFMMLALVFFSMATISHSHDHEHHEH</sequence>
<dbReference type="InterPro" id="IPR023011">
    <property type="entry name" value="ATP_synth_F0_asu_AS"/>
</dbReference>
<organism evidence="13 14">
    <name type="scientific">Litorilinea aerophila</name>
    <dbReference type="NCBI Taxonomy" id="1204385"/>
    <lineage>
        <taxon>Bacteria</taxon>
        <taxon>Bacillati</taxon>
        <taxon>Chloroflexota</taxon>
        <taxon>Caldilineae</taxon>
        <taxon>Caldilineales</taxon>
        <taxon>Caldilineaceae</taxon>
        <taxon>Litorilinea</taxon>
    </lineage>
</organism>
<keyword evidence="11" id="KW-1003">Cell membrane</keyword>
<dbReference type="AlphaFoldDB" id="A0A540VIQ5"/>
<dbReference type="HAMAP" id="MF_01393">
    <property type="entry name" value="ATP_synth_a_bact"/>
    <property type="match status" value="1"/>
</dbReference>
<evidence type="ECO:0000256" key="12">
    <source>
        <dbReference type="RuleBase" id="RU000483"/>
    </source>
</evidence>
<feature type="transmembrane region" description="Helical" evidence="11">
    <location>
        <begin position="64"/>
        <end position="87"/>
    </location>
</feature>
<evidence type="ECO:0000256" key="9">
    <source>
        <dbReference type="ARBA" id="ARBA00023136"/>
    </source>
</evidence>
<evidence type="ECO:0000256" key="7">
    <source>
        <dbReference type="ARBA" id="ARBA00022989"/>
    </source>
</evidence>
<dbReference type="Gene3D" id="1.20.120.220">
    <property type="entry name" value="ATP synthase, F0 complex, subunit A"/>
    <property type="match status" value="1"/>
</dbReference>
<dbReference type="FunCoup" id="A0A540VIQ5">
    <property type="interactions" value="332"/>
</dbReference>
<feature type="transmembrane region" description="Helical" evidence="11">
    <location>
        <begin position="305"/>
        <end position="328"/>
    </location>
</feature>
<keyword evidence="10 11" id="KW-0066">ATP synthesis</keyword>
<evidence type="ECO:0000313" key="13">
    <source>
        <dbReference type="EMBL" id="TQE96630.1"/>
    </source>
</evidence>
<dbReference type="NCBIfam" id="TIGR01131">
    <property type="entry name" value="ATP_synt_6_or_A"/>
    <property type="match status" value="1"/>
</dbReference>
<dbReference type="Proteomes" id="UP000317371">
    <property type="component" value="Unassembled WGS sequence"/>
</dbReference>
<accession>A0A540VIQ5</accession>
<comment type="function">
    <text evidence="11 12">Key component of the proton channel; it plays a direct role in the translocation of protons across the membrane.</text>
</comment>
<keyword evidence="5 11" id="KW-0812">Transmembrane</keyword>
<keyword evidence="9 11" id="KW-0472">Membrane</keyword>
<evidence type="ECO:0000256" key="11">
    <source>
        <dbReference type="HAMAP-Rule" id="MF_01393"/>
    </source>
</evidence>
<feature type="transmembrane region" description="Helical" evidence="11">
    <location>
        <begin position="278"/>
        <end position="298"/>
    </location>
</feature>
<proteinExistence type="inferred from homology"/>
<dbReference type="GO" id="GO:0046933">
    <property type="term" value="F:proton-transporting ATP synthase activity, rotational mechanism"/>
    <property type="evidence" value="ECO:0007669"/>
    <property type="project" value="UniProtKB-UniRule"/>
</dbReference>
<dbReference type="CDD" id="cd00310">
    <property type="entry name" value="ATP-synt_Fo_a_6"/>
    <property type="match status" value="1"/>
</dbReference>
<dbReference type="EMBL" id="VIGC01000007">
    <property type="protein sequence ID" value="TQE96630.1"/>
    <property type="molecule type" value="Genomic_DNA"/>
</dbReference>
<dbReference type="Pfam" id="PF00119">
    <property type="entry name" value="ATP-synt_A"/>
    <property type="match status" value="1"/>
</dbReference>
<protein>
    <recommendedName>
        <fullName evidence="11 12">ATP synthase subunit a</fullName>
    </recommendedName>
    <alternativeName>
        <fullName evidence="11">ATP synthase F0 sector subunit a</fullName>
    </alternativeName>
    <alternativeName>
        <fullName evidence="11">F-ATPase subunit 6</fullName>
    </alternativeName>
</protein>
<evidence type="ECO:0000256" key="4">
    <source>
        <dbReference type="ARBA" id="ARBA00022547"/>
    </source>
</evidence>
<comment type="caution">
    <text evidence="13">The sequence shown here is derived from an EMBL/GenBank/DDBJ whole genome shotgun (WGS) entry which is preliminary data.</text>
</comment>
<comment type="subcellular location">
    <subcellularLocation>
        <location evidence="11 12">Cell membrane</location>
        <topology evidence="11 12">Multi-pass membrane protein</topology>
    </subcellularLocation>
    <subcellularLocation>
        <location evidence="1">Membrane</location>
        <topology evidence="1">Multi-pass membrane protein</topology>
    </subcellularLocation>
</comment>
<dbReference type="SUPFAM" id="SSF81336">
    <property type="entry name" value="F1F0 ATP synthase subunit A"/>
    <property type="match status" value="1"/>
</dbReference>
<evidence type="ECO:0000256" key="6">
    <source>
        <dbReference type="ARBA" id="ARBA00022781"/>
    </source>
</evidence>
<dbReference type="InterPro" id="IPR035908">
    <property type="entry name" value="F0_ATP_A_sf"/>
</dbReference>
<feature type="transmembrane region" description="Helical" evidence="11">
    <location>
        <begin position="211"/>
        <end position="231"/>
    </location>
</feature>
<dbReference type="PANTHER" id="PTHR42823">
    <property type="entry name" value="ATP SYNTHASE SUBUNIT A, CHLOROPLASTIC"/>
    <property type="match status" value="1"/>
</dbReference>
<feature type="transmembrane region" description="Helical" evidence="11">
    <location>
        <begin position="122"/>
        <end position="141"/>
    </location>
</feature>
<dbReference type="PANTHER" id="PTHR42823:SF3">
    <property type="entry name" value="ATP SYNTHASE SUBUNIT A, CHLOROPLASTIC"/>
    <property type="match status" value="1"/>
</dbReference>
<keyword evidence="4 11" id="KW-0138">CF(0)</keyword>
<evidence type="ECO:0000256" key="3">
    <source>
        <dbReference type="ARBA" id="ARBA00022448"/>
    </source>
</evidence>
<evidence type="ECO:0000313" key="14">
    <source>
        <dbReference type="Proteomes" id="UP000317371"/>
    </source>
</evidence>
<dbReference type="GO" id="GO:0042777">
    <property type="term" value="P:proton motive force-driven plasma membrane ATP synthesis"/>
    <property type="evidence" value="ECO:0007669"/>
    <property type="project" value="TreeGrafter"/>
</dbReference>
<keyword evidence="7 11" id="KW-1133">Transmembrane helix</keyword>
<evidence type="ECO:0000256" key="10">
    <source>
        <dbReference type="ARBA" id="ARBA00023310"/>
    </source>
</evidence>
<dbReference type="InterPro" id="IPR000568">
    <property type="entry name" value="ATP_synth_F0_asu"/>
</dbReference>
<evidence type="ECO:0000256" key="5">
    <source>
        <dbReference type="ARBA" id="ARBA00022692"/>
    </source>
</evidence>
<keyword evidence="3 11" id="KW-0813">Transport</keyword>
<dbReference type="InParanoid" id="A0A540VIQ5"/>
<name>A0A540VIQ5_9CHLR</name>
<evidence type="ECO:0000256" key="2">
    <source>
        <dbReference type="ARBA" id="ARBA00006810"/>
    </source>
</evidence>